<keyword evidence="1" id="KW-0677">Repeat</keyword>
<dbReference type="AlphaFoldDB" id="A0A385DAN2"/>
<gene>
    <name evidence="4" type="ORF">D0C37_13170</name>
</gene>
<dbReference type="RefSeq" id="WP_117349379.1">
    <property type="nucleotide sequence ID" value="NZ_CP031742.1"/>
</dbReference>
<protein>
    <submittedName>
        <fullName evidence="4">Ankyrin repeat domain-containing protein</fullName>
    </submittedName>
</protein>
<dbReference type="PROSITE" id="PS50088">
    <property type="entry name" value="ANK_REPEAT"/>
    <property type="match status" value="1"/>
</dbReference>
<dbReference type="KEGG" id="sky:D0C37_13170"/>
<evidence type="ECO:0000313" key="5">
    <source>
        <dbReference type="Proteomes" id="UP000259636"/>
    </source>
</evidence>
<dbReference type="InterPro" id="IPR036770">
    <property type="entry name" value="Ankyrin_rpt-contain_sf"/>
</dbReference>
<dbReference type="PANTHER" id="PTHR24171">
    <property type="entry name" value="ANKYRIN REPEAT DOMAIN-CONTAINING PROTEIN 39-RELATED"/>
    <property type="match status" value="1"/>
</dbReference>
<dbReference type="EMBL" id="CP031742">
    <property type="protein sequence ID" value="AXQ55455.1"/>
    <property type="molecule type" value="Genomic_DNA"/>
</dbReference>
<proteinExistence type="predicted"/>
<dbReference type="Pfam" id="PF00023">
    <property type="entry name" value="Ank"/>
    <property type="match status" value="2"/>
</dbReference>
<dbReference type="Proteomes" id="UP000259636">
    <property type="component" value="Chromosome"/>
</dbReference>
<evidence type="ECO:0000256" key="1">
    <source>
        <dbReference type="ARBA" id="ARBA00022737"/>
    </source>
</evidence>
<evidence type="ECO:0000256" key="3">
    <source>
        <dbReference type="PROSITE-ProRule" id="PRU00023"/>
    </source>
</evidence>
<accession>A0A385DAN2</accession>
<dbReference type="Gene3D" id="1.25.40.20">
    <property type="entry name" value="Ankyrin repeat-containing domain"/>
    <property type="match status" value="1"/>
</dbReference>
<evidence type="ECO:0000256" key="2">
    <source>
        <dbReference type="ARBA" id="ARBA00023043"/>
    </source>
</evidence>
<reference evidence="4 5" key="1">
    <citation type="submission" date="2018-08" db="EMBL/GenBank/DDBJ databases">
        <authorList>
            <person name="Ferrada E.E."/>
            <person name="Latorre B.A."/>
        </authorList>
    </citation>
    <scope>NUCLEOTIDE SEQUENCE [LARGE SCALE GENOMIC DNA]</scope>
    <source>
        <strain evidence="4 5">VK-A60T</strain>
    </source>
</reference>
<dbReference type="SUPFAM" id="SSF48403">
    <property type="entry name" value="Ankyrin repeat"/>
    <property type="match status" value="1"/>
</dbReference>
<feature type="repeat" description="ANK" evidence="3">
    <location>
        <begin position="1"/>
        <end position="31"/>
    </location>
</feature>
<name>A0A385DAN2_9ACTN</name>
<keyword evidence="2 3" id="KW-0040">ANK repeat</keyword>
<organism evidence="4 5">
    <name type="scientific">Streptomyces koyangensis</name>
    <dbReference type="NCBI Taxonomy" id="188770"/>
    <lineage>
        <taxon>Bacteria</taxon>
        <taxon>Bacillati</taxon>
        <taxon>Actinomycetota</taxon>
        <taxon>Actinomycetes</taxon>
        <taxon>Kitasatosporales</taxon>
        <taxon>Streptomycetaceae</taxon>
        <taxon>Streptomyces</taxon>
        <taxon>Streptomyces aurantiacus group</taxon>
    </lineage>
</organism>
<dbReference type="GeneID" id="300115133"/>
<dbReference type="InterPro" id="IPR002110">
    <property type="entry name" value="Ankyrin_rpt"/>
</dbReference>
<sequence length="103" mass="10486">MTPLFLAAVQGELRCAALLLAAGAAPNEESGGPRDGLPLAAAASKADLPMAELLLRYGADPLLPESEGNSALDWSRGWAEGVEEHRAVEEVLVAAVAAEPGPG</sequence>
<evidence type="ECO:0000313" key="4">
    <source>
        <dbReference type="EMBL" id="AXQ55455.1"/>
    </source>
</evidence>